<dbReference type="Proteomes" id="UP000712600">
    <property type="component" value="Unassembled WGS sequence"/>
</dbReference>
<reference evidence="2" key="1">
    <citation type="submission" date="2019-12" db="EMBL/GenBank/DDBJ databases">
        <title>Genome sequencing and annotation of Brassica cretica.</title>
        <authorList>
            <person name="Studholme D.J."/>
            <person name="Sarris P."/>
        </authorList>
    </citation>
    <scope>NUCLEOTIDE SEQUENCE</scope>
    <source>
        <strain evidence="2">PFS-109/04</strain>
        <tissue evidence="2">Leaf</tissue>
    </source>
</reference>
<keyword evidence="1" id="KW-1133">Transmembrane helix</keyword>
<organism evidence="2 3">
    <name type="scientific">Brassica cretica</name>
    <name type="common">Mustard</name>
    <dbReference type="NCBI Taxonomy" id="69181"/>
    <lineage>
        <taxon>Eukaryota</taxon>
        <taxon>Viridiplantae</taxon>
        <taxon>Streptophyta</taxon>
        <taxon>Embryophyta</taxon>
        <taxon>Tracheophyta</taxon>
        <taxon>Spermatophyta</taxon>
        <taxon>Magnoliopsida</taxon>
        <taxon>eudicotyledons</taxon>
        <taxon>Gunneridae</taxon>
        <taxon>Pentapetalae</taxon>
        <taxon>rosids</taxon>
        <taxon>malvids</taxon>
        <taxon>Brassicales</taxon>
        <taxon>Brassicaceae</taxon>
        <taxon>Brassiceae</taxon>
        <taxon>Brassica</taxon>
    </lineage>
</organism>
<name>A0A8S9NY72_BRACR</name>
<keyword evidence="1" id="KW-0472">Membrane</keyword>
<feature type="transmembrane region" description="Helical" evidence="1">
    <location>
        <begin position="46"/>
        <end position="67"/>
    </location>
</feature>
<gene>
    <name evidence="2" type="ORF">F2Q69_00008394</name>
</gene>
<accession>A0A8S9NY72</accession>
<protein>
    <submittedName>
        <fullName evidence="2">Uncharacterized protein</fullName>
    </submittedName>
</protein>
<dbReference type="AlphaFoldDB" id="A0A8S9NY72"/>
<evidence type="ECO:0000256" key="1">
    <source>
        <dbReference type="SAM" id="Phobius"/>
    </source>
</evidence>
<sequence>MSRHRLCISLPFWCAVLLTITGKRLTSFSCSSLPSSYLMLGTVSPWLGQSLVVFDVIFLVVGLPSIVSARLGFQDLVFGVLTSMLSFIARGRLDSLLISFRLHFPLYSCISLQLSSHLWWLSLSPCLPLEVWITFSFVYDMWAWNVILVSSLVFDFSVVVFHSPSLKLFLFFPCFP</sequence>
<evidence type="ECO:0000313" key="2">
    <source>
        <dbReference type="EMBL" id="KAF3507660.1"/>
    </source>
</evidence>
<feature type="transmembrane region" description="Helical" evidence="1">
    <location>
        <begin position="141"/>
        <end position="161"/>
    </location>
</feature>
<proteinExistence type="predicted"/>
<dbReference type="EMBL" id="QGKX02001521">
    <property type="protein sequence ID" value="KAF3507660.1"/>
    <property type="molecule type" value="Genomic_DNA"/>
</dbReference>
<comment type="caution">
    <text evidence="2">The sequence shown here is derived from an EMBL/GenBank/DDBJ whole genome shotgun (WGS) entry which is preliminary data.</text>
</comment>
<evidence type="ECO:0000313" key="3">
    <source>
        <dbReference type="Proteomes" id="UP000712600"/>
    </source>
</evidence>
<keyword evidence="1" id="KW-0812">Transmembrane</keyword>